<evidence type="ECO:0000256" key="2">
    <source>
        <dbReference type="ARBA" id="ARBA00023015"/>
    </source>
</evidence>
<keyword evidence="10" id="KW-1185">Reference proteome</keyword>
<feature type="domain" description="Response regulatory" evidence="7">
    <location>
        <begin position="1"/>
        <end position="39"/>
    </location>
</feature>
<dbReference type="InterPro" id="IPR044841">
    <property type="entry name" value="LUX/BOA-like"/>
</dbReference>
<evidence type="ECO:0000256" key="3">
    <source>
        <dbReference type="ARBA" id="ARBA00023163"/>
    </source>
</evidence>
<dbReference type="InterPro" id="IPR006447">
    <property type="entry name" value="Myb_dom_plants"/>
</dbReference>
<evidence type="ECO:0000256" key="1">
    <source>
        <dbReference type="ARBA" id="ARBA00004123"/>
    </source>
</evidence>
<dbReference type="AlphaFoldDB" id="A0A8S0QBZ0"/>
<feature type="compositionally biased region" description="Polar residues" evidence="6">
    <location>
        <begin position="186"/>
        <end position="203"/>
    </location>
</feature>
<dbReference type="InterPro" id="IPR001789">
    <property type="entry name" value="Sig_transdc_resp-reg_receiver"/>
</dbReference>
<dbReference type="PROSITE" id="PS51294">
    <property type="entry name" value="HTH_MYB"/>
    <property type="match status" value="1"/>
</dbReference>
<reference evidence="9 10" key="1">
    <citation type="submission" date="2019-12" db="EMBL/GenBank/DDBJ databases">
        <authorList>
            <person name="Alioto T."/>
            <person name="Alioto T."/>
            <person name="Gomez Garrido J."/>
        </authorList>
    </citation>
    <scope>NUCLEOTIDE SEQUENCE [LARGE SCALE GENOMIC DNA]</scope>
</reference>
<dbReference type="InterPro" id="IPR017930">
    <property type="entry name" value="Myb_dom"/>
</dbReference>
<protein>
    <submittedName>
        <fullName evidence="9">Two-component response regulator ARR14-like</fullName>
    </submittedName>
</protein>
<accession>A0A8S0QBZ0</accession>
<name>A0A8S0QBZ0_OLEEU</name>
<dbReference type="Gene3D" id="1.10.10.60">
    <property type="entry name" value="Homeodomain-like"/>
    <property type="match status" value="1"/>
</dbReference>
<dbReference type="PANTHER" id="PTHR31442:SF32">
    <property type="entry name" value="TWO-COMPONENT RESPONSE REGULATOR ORR21-LIKE"/>
    <property type="match status" value="1"/>
</dbReference>
<dbReference type="Gramene" id="OE9A007140T1">
    <property type="protein sequence ID" value="OE9A007140C1"/>
    <property type="gene ID" value="OE9A007140"/>
</dbReference>
<sequence length="350" mass="40189">MSIDDNAFLTMGALEKGAFLFIKKPVTMDILKCLWQHVVREKMRIYKEKERIMGKAATNHTFEGIEFRREVEEENNLTGGTNMTNNRYKGKNKICGREGLIGFNEGGESQHQLINNKSKKKECIEWTEELHRKFIDALGQLGEGRCFPKDILELMNVPGLTRMQVSSHLQKFRNDTWRAPEERKFNQNNASEASADSKISGQNKPRRFGSMPCLKKNSLLINDHSEIHESSEILTEIELPNYGGHGHDNITVEHRKTHEVSEMTIDRQIMNSHQQHHEQLLYVPKIARPGANSSSNSRFPSDDFFYFQDLDCMLSNFSGMHQGFGMDMNQRACQEAFHVDQVSPEPVQVS</sequence>
<comment type="caution">
    <text evidence="9">The sequence shown here is derived from an EMBL/GenBank/DDBJ whole genome shotgun (WGS) entry which is preliminary data.</text>
</comment>
<dbReference type="PANTHER" id="PTHR31442">
    <property type="entry name" value="HOMEODOMAIN-LIKE SUPERFAMILY PROTEIN-RELATED"/>
    <property type="match status" value="1"/>
</dbReference>
<evidence type="ECO:0000259" key="8">
    <source>
        <dbReference type="PROSITE" id="PS51294"/>
    </source>
</evidence>
<keyword evidence="4" id="KW-0539">Nucleus</keyword>
<comment type="caution">
    <text evidence="5">Lacks conserved residue(s) required for the propagation of feature annotation.</text>
</comment>
<dbReference type="SUPFAM" id="SSF46689">
    <property type="entry name" value="Homeodomain-like"/>
    <property type="match status" value="1"/>
</dbReference>
<dbReference type="EMBL" id="CACTIH010001831">
    <property type="protein sequence ID" value="CAA2964854.1"/>
    <property type="molecule type" value="Genomic_DNA"/>
</dbReference>
<comment type="subcellular location">
    <subcellularLocation>
        <location evidence="1">Nucleus</location>
    </subcellularLocation>
</comment>
<evidence type="ECO:0000259" key="7">
    <source>
        <dbReference type="PROSITE" id="PS50110"/>
    </source>
</evidence>
<dbReference type="Proteomes" id="UP000594638">
    <property type="component" value="Unassembled WGS sequence"/>
</dbReference>
<evidence type="ECO:0000256" key="6">
    <source>
        <dbReference type="SAM" id="MobiDB-lite"/>
    </source>
</evidence>
<evidence type="ECO:0000313" key="10">
    <source>
        <dbReference type="Proteomes" id="UP000594638"/>
    </source>
</evidence>
<proteinExistence type="predicted"/>
<dbReference type="GO" id="GO:0000160">
    <property type="term" value="P:phosphorelay signal transduction system"/>
    <property type="evidence" value="ECO:0007669"/>
    <property type="project" value="InterPro"/>
</dbReference>
<feature type="domain" description="HTH myb-type" evidence="8">
    <location>
        <begin position="116"/>
        <end position="177"/>
    </location>
</feature>
<organism evidence="9 10">
    <name type="scientific">Olea europaea subsp. europaea</name>
    <dbReference type="NCBI Taxonomy" id="158383"/>
    <lineage>
        <taxon>Eukaryota</taxon>
        <taxon>Viridiplantae</taxon>
        <taxon>Streptophyta</taxon>
        <taxon>Embryophyta</taxon>
        <taxon>Tracheophyta</taxon>
        <taxon>Spermatophyta</taxon>
        <taxon>Magnoliopsida</taxon>
        <taxon>eudicotyledons</taxon>
        <taxon>Gunneridae</taxon>
        <taxon>Pentapetalae</taxon>
        <taxon>asterids</taxon>
        <taxon>lamiids</taxon>
        <taxon>Lamiales</taxon>
        <taxon>Oleaceae</taxon>
        <taxon>Oleeae</taxon>
        <taxon>Olea</taxon>
    </lineage>
</organism>
<dbReference type="InterPro" id="IPR009057">
    <property type="entry name" value="Homeodomain-like_sf"/>
</dbReference>
<dbReference type="GO" id="GO:0003700">
    <property type="term" value="F:DNA-binding transcription factor activity"/>
    <property type="evidence" value="ECO:0007669"/>
    <property type="project" value="InterPro"/>
</dbReference>
<dbReference type="GO" id="GO:0005634">
    <property type="term" value="C:nucleus"/>
    <property type="evidence" value="ECO:0007669"/>
    <property type="project" value="UniProtKB-SubCell"/>
</dbReference>
<keyword evidence="2" id="KW-0805">Transcription regulation</keyword>
<dbReference type="InterPro" id="IPR001005">
    <property type="entry name" value="SANT/Myb"/>
</dbReference>
<gene>
    <name evidence="9" type="ORF">OLEA9_A007140</name>
</gene>
<dbReference type="PROSITE" id="PS50110">
    <property type="entry name" value="RESPONSE_REGULATORY"/>
    <property type="match status" value="1"/>
</dbReference>
<dbReference type="GO" id="GO:0003677">
    <property type="term" value="F:DNA binding"/>
    <property type="evidence" value="ECO:0007669"/>
    <property type="project" value="InterPro"/>
</dbReference>
<keyword evidence="3" id="KW-0804">Transcription</keyword>
<dbReference type="FunFam" id="1.10.10.60:FF:000007">
    <property type="entry name" value="Two-component response regulator"/>
    <property type="match status" value="1"/>
</dbReference>
<dbReference type="OrthoDB" id="1675439at2759"/>
<dbReference type="NCBIfam" id="TIGR01557">
    <property type="entry name" value="myb_SHAQKYF"/>
    <property type="match status" value="1"/>
</dbReference>
<feature type="region of interest" description="Disordered" evidence="6">
    <location>
        <begin position="186"/>
        <end position="207"/>
    </location>
</feature>
<dbReference type="Pfam" id="PF00249">
    <property type="entry name" value="Myb_DNA-binding"/>
    <property type="match status" value="1"/>
</dbReference>
<evidence type="ECO:0000256" key="5">
    <source>
        <dbReference type="PROSITE-ProRule" id="PRU00169"/>
    </source>
</evidence>
<evidence type="ECO:0000256" key="4">
    <source>
        <dbReference type="ARBA" id="ARBA00023242"/>
    </source>
</evidence>
<evidence type="ECO:0000313" key="9">
    <source>
        <dbReference type="EMBL" id="CAA2964854.1"/>
    </source>
</evidence>